<accession>A0A0R0M0Q5</accession>
<evidence type="ECO:0000259" key="1">
    <source>
        <dbReference type="Pfam" id="PF03367"/>
    </source>
</evidence>
<reference evidence="2 3" key="1">
    <citation type="submission" date="2015-07" db="EMBL/GenBank/DDBJ databases">
        <title>The genome of Pseudoloma neurophilia, a relevant intracellular parasite of the zebrafish.</title>
        <authorList>
            <person name="Ndikumana S."/>
            <person name="Pelin A."/>
            <person name="Sanders J."/>
            <person name="Corradi N."/>
        </authorList>
    </citation>
    <scope>NUCLEOTIDE SEQUENCE [LARGE SCALE GENOMIC DNA]</scope>
    <source>
        <strain evidence="2 3">MK1</strain>
    </source>
</reference>
<dbReference type="GO" id="GO:0008270">
    <property type="term" value="F:zinc ion binding"/>
    <property type="evidence" value="ECO:0007669"/>
    <property type="project" value="InterPro"/>
</dbReference>
<sequence>MASVCTEPHVEKITCPNCKNESTLSTVIIAIPEQQKQVLNTFECAKCHIKDVSILPYIDKDERGGVRIDCRFHLRDVPSDVQENRDFKEDITDYDLRKNETISDPRLIDLSRYILLAPRAQIIFEKEDFTYTYISGKDLYTCLELLIRNIMDEIKNVYDLKLSDKTLYNPKDDESIISEVTPTENESLEAPRPLASITTLEEKQNAMSAIFAFDAFLRELDFKMTIIDDTGFSRVFPLNCKNKEKVDFFKLGHDVDVVHTWFERELE</sequence>
<evidence type="ECO:0000313" key="2">
    <source>
        <dbReference type="EMBL" id="KRH92577.1"/>
    </source>
</evidence>
<dbReference type="EMBL" id="LGUB01000821">
    <property type="protein sequence ID" value="KRH92577.1"/>
    <property type="molecule type" value="Genomic_DNA"/>
</dbReference>
<organism evidence="2 3">
    <name type="scientific">Pseudoloma neurophilia</name>
    <dbReference type="NCBI Taxonomy" id="146866"/>
    <lineage>
        <taxon>Eukaryota</taxon>
        <taxon>Fungi</taxon>
        <taxon>Fungi incertae sedis</taxon>
        <taxon>Microsporidia</taxon>
        <taxon>Pseudoloma</taxon>
    </lineage>
</organism>
<dbReference type="OrthoDB" id="2190013at2759"/>
<name>A0A0R0M0Q5_9MICR</name>
<proteinExistence type="predicted"/>
<dbReference type="Gene3D" id="2.20.25.420">
    <property type="entry name" value="ZPR1, zinc finger domain"/>
    <property type="match status" value="1"/>
</dbReference>
<dbReference type="Pfam" id="PF03367">
    <property type="entry name" value="Zn_ribbon_ZPR1"/>
    <property type="match status" value="1"/>
</dbReference>
<evidence type="ECO:0000313" key="3">
    <source>
        <dbReference type="Proteomes" id="UP000051530"/>
    </source>
</evidence>
<comment type="caution">
    <text evidence="2">The sequence shown here is derived from an EMBL/GenBank/DDBJ whole genome shotgun (WGS) entry which is preliminary data.</text>
</comment>
<dbReference type="VEuPathDB" id="MicrosporidiaDB:M153_42520001142"/>
<keyword evidence="3" id="KW-1185">Reference proteome</keyword>
<dbReference type="InterPro" id="IPR004457">
    <property type="entry name" value="Znf_ZPR1"/>
</dbReference>
<gene>
    <name evidence="2" type="ORF">M153_42520001142</name>
</gene>
<dbReference type="AlphaFoldDB" id="A0A0R0M0Q5"/>
<feature type="domain" description="Zinc finger ZPR1-type" evidence="1">
    <location>
        <begin position="10"/>
        <end position="54"/>
    </location>
</feature>
<dbReference type="Proteomes" id="UP000051530">
    <property type="component" value="Unassembled WGS sequence"/>
</dbReference>
<protein>
    <submittedName>
        <fullName evidence="2">C4-type Zn-finger protein</fullName>
    </submittedName>
</protein>
<dbReference type="InterPro" id="IPR042452">
    <property type="entry name" value="ZPR1_Znf1/2"/>
</dbReference>